<reference evidence="3" key="1">
    <citation type="submission" date="2023-03" db="EMBL/GenBank/DDBJ databases">
        <title>Massive genome expansion in bonnet fungi (Mycena s.s.) driven by repeated elements and novel gene families across ecological guilds.</title>
        <authorList>
            <consortium name="Lawrence Berkeley National Laboratory"/>
            <person name="Harder C.B."/>
            <person name="Miyauchi S."/>
            <person name="Viragh M."/>
            <person name="Kuo A."/>
            <person name="Thoen E."/>
            <person name="Andreopoulos B."/>
            <person name="Lu D."/>
            <person name="Skrede I."/>
            <person name="Drula E."/>
            <person name="Henrissat B."/>
            <person name="Morin E."/>
            <person name="Kohler A."/>
            <person name="Barry K."/>
            <person name="LaButti K."/>
            <person name="Morin E."/>
            <person name="Salamov A."/>
            <person name="Lipzen A."/>
            <person name="Mereny Z."/>
            <person name="Hegedus B."/>
            <person name="Baldrian P."/>
            <person name="Stursova M."/>
            <person name="Weitz H."/>
            <person name="Taylor A."/>
            <person name="Grigoriev I.V."/>
            <person name="Nagy L.G."/>
            <person name="Martin F."/>
            <person name="Kauserud H."/>
        </authorList>
    </citation>
    <scope>NUCLEOTIDE SEQUENCE</scope>
    <source>
        <strain evidence="3">CBHHK182m</strain>
    </source>
</reference>
<dbReference type="Proteomes" id="UP001215598">
    <property type="component" value="Unassembled WGS sequence"/>
</dbReference>
<gene>
    <name evidence="3" type="ORF">B0H16DRAFT_1537114</name>
</gene>
<evidence type="ECO:0000256" key="1">
    <source>
        <dbReference type="SAM" id="Coils"/>
    </source>
</evidence>
<proteinExistence type="predicted"/>
<keyword evidence="4" id="KW-1185">Reference proteome</keyword>
<name>A0AAD7J6U3_9AGAR</name>
<dbReference type="InterPro" id="IPR001810">
    <property type="entry name" value="F-box_dom"/>
</dbReference>
<organism evidence="3 4">
    <name type="scientific">Mycena metata</name>
    <dbReference type="NCBI Taxonomy" id="1033252"/>
    <lineage>
        <taxon>Eukaryota</taxon>
        <taxon>Fungi</taxon>
        <taxon>Dikarya</taxon>
        <taxon>Basidiomycota</taxon>
        <taxon>Agaricomycotina</taxon>
        <taxon>Agaricomycetes</taxon>
        <taxon>Agaricomycetidae</taxon>
        <taxon>Agaricales</taxon>
        <taxon>Marasmiineae</taxon>
        <taxon>Mycenaceae</taxon>
        <taxon>Mycena</taxon>
    </lineage>
</organism>
<dbReference type="InterPro" id="IPR032675">
    <property type="entry name" value="LRR_dom_sf"/>
</dbReference>
<evidence type="ECO:0000259" key="2">
    <source>
        <dbReference type="Pfam" id="PF12937"/>
    </source>
</evidence>
<keyword evidence="1" id="KW-0175">Coiled coil</keyword>
<sequence>MVLSSNADLRTRLAALDASIAELRLRLKGLEDLRRPIQRQLDYIIYPVLTLPPEITSHIFLHCLPHPLPGLDDCDKYAPNTKLVPLLLLQVCRTWRDIVLSTPYLWNSLHLGRGMFLGADIAKIVADWFDRAGSCPLTFNFHLPRGSRREFASPVLHGLAPRIQTLGLHLGAVDSKDLIGIGPFPILESLAISYRWSPSFELPLELFTAPRLRHISLTRYARPRMFVIPHDVYTVACAAPITVNESLDVLQGHPFLKELKINCYLGYRDTTSRTEIVTHNNLETLHLVSGASVLRLSRLPALQNLHLSGELDNNDGDLLPAFLAFTSLRYFRTDHRITSLSVEWFTAMSGLVDVELCAPEYQFFCDFFARMDRTKDSGFLPHLRTLVFRDCACQLDASALRALSSRSTSDDKTTKLESFQIWLARKIALISWDDDLTIAACRELVRQGMAVYVGAEGQNFV</sequence>
<feature type="coiled-coil region" evidence="1">
    <location>
        <begin position="6"/>
        <end position="33"/>
    </location>
</feature>
<dbReference type="Pfam" id="PF12937">
    <property type="entry name" value="F-box-like"/>
    <property type="match status" value="1"/>
</dbReference>
<comment type="caution">
    <text evidence="3">The sequence shown here is derived from an EMBL/GenBank/DDBJ whole genome shotgun (WGS) entry which is preliminary data.</text>
</comment>
<dbReference type="AlphaFoldDB" id="A0AAD7J6U3"/>
<evidence type="ECO:0000313" key="3">
    <source>
        <dbReference type="EMBL" id="KAJ7757581.1"/>
    </source>
</evidence>
<feature type="domain" description="F-box" evidence="2">
    <location>
        <begin position="49"/>
        <end position="111"/>
    </location>
</feature>
<dbReference type="SUPFAM" id="SSF52047">
    <property type="entry name" value="RNI-like"/>
    <property type="match status" value="1"/>
</dbReference>
<dbReference type="EMBL" id="JARKIB010000044">
    <property type="protein sequence ID" value="KAJ7757581.1"/>
    <property type="molecule type" value="Genomic_DNA"/>
</dbReference>
<dbReference type="Gene3D" id="3.80.10.10">
    <property type="entry name" value="Ribonuclease Inhibitor"/>
    <property type="match status" value="1"/>
</dbReference>
<accession>A0AAD7J6U3</accession>
<dbReference type="Gene3D" id="1.20.1280.50">
    <property type="match status" value="1"/>
</dbReference>
<protein>
    <recommendedName>
        <fullName evidence="2">F-box domain-containing protein</fullName>
    </recommendedName>
</protein>
<evidence type="ECO:0000313" key="4">
    <source>
        <dbReference type="Proteomes" id="UP001215598"/>
    </source>
</evidence>